<gene>
    <name evidence="1" type="ORF">F0L17_14495</name>
</gene>
<reference evidence="1 2" key="1">
    <citation type="submission" date="2019-11" db="EMBL/GenBank/DDBJ databases">
        <authorList>
            <person name="Yuan L."/>
        </authorList>
    </citation>
    <scope>NUCLEOTIDE SEQUENCE [LARGE SCALE GENOMIC DNA]</scope>
    <source>
        <strain evidence="1 2">TRM43335</strain>
    </source>
</reference>
<accession>A0A6G2BDT9</accession>
<dbReference type="OrthoDB" id="10001398at2"/>
<evidence type="ECO:0000313" key="1">
    <source>
        <dbReference type="EMBL" id="MTE20296.1"/>
    </source>
</evidence>
<keyword evidence="2" id="KW-1185">Reference proteome</keyword>
<dbReference type="Proteomes" id="UP000473014">
    <property type="component" value="Unassembled WGS sequence"/>
</dbReference>
<sequence>MARTVETTTIHSLDTTVLLVRMNHAQLRQWDWIATSDHEEGTLAHLIETDAQTPIEGYEVRDANGALLGAILIRRRGTIHAEMYDPTADDFFSLGDTPNCVTSQGIAFILHAHRQAGHAIPTGDNLVTPTYSNRPGICHWLHCSDAECVDHGQTTAPAKEPALAA</sequence>
<comment type="caution">
    <text evidence="1">The sequence shown here is derived from an EMBL/GenBank/DDBJ whole genome shotgun (WGS) entry which is preliminary data.</text>
</comment>
<protein>
    <submittedName>
        <fullName evidence="1">Uncharacterized protein</fullName>
    </submittedName>
</protein>
<dbReference type="EMBL" id="WIXO01000001">
    <property type="protein sequence ID" value="MTE20296.1"/>
    <property type="molecule type" value="Genomic_DNA"/>
</dbReference>
<name>A0A6G2BDT9_9ACTN</name>
<dbReference type="RefSeq" id="WP_155071407.1">
    <property type="nucleotide sequence ID" value="NZ_WIXO01000001.1"/>
</dbReference>
<evidence type="ECO:0000313" key="2">
    <source>
        <dbReference type="Proteomes" id="UP000473014"/>
    </source>
</evidence>
<organism evidence="1 2">
    <name type="scientific">Streptomyces taklimakanensis</name>
    <dbReference type="NCBI Taxonomy" id="2569853"/>
    <lineage>
        <taxon>Bacteria</taxon>
        <taxon>Bacillati</taxon>
        <taxon>Actinomycetota</taxon>
        <taxon>Actinomycetes</taxon>
        <taxon>Kitasatosporales</taxon>
        <taxon>Streptomycetaceae</taxon>
        <taxon>Streptomyces</taxon>
    </lineage>
</organism>
<dbReference type="AlphaFoldDB" id="A0A6G2BDT9"/>
<proteinExistence type="predicted"/>